<evidence type="ECO:0000256" key="3">
    <source>
        <dbReference type="ARBA" id="ARBA00022448"/>
    </source>
</evidence>
<dbReference type="SUPFAM" id="SSF140111">
    <property type="entry name" value="Endosomal sorting complex assembly domain"/>
    <property type="match status" value="1"/>
</dbReference>
<dbReference type="EMBL" id="CAKOFQ010007210">
    <property type="protein sequence ID" value="CAH1994977.1"/>
    <property type="molecule type" value="Genomic_DNA"/>
</dbReference>
<dbReference type="SUPFAM" id="SSF54495">
    <property type="entry name" value="UBC-like"/>
    <property type="match status" value="1"/>
</dbReference>
<evidence type="ECO:0000256" key="8">
    <source>
        <dbReference type="SAM" id="Coils"/>
    </source>
</evidence>
<dbReference type="Gene3D" id="1.10.287.660">
    <property type="entry name" value="Helix hairpin bin"/>
    <property type="match status" value="1"/>
</dbReference>
<evidence type="ECO:0000256" key="6">
    <source>
        <dbReference type="ARBA" id="ARBA00025010"/>
    </source>
</evidence>
<keyword evidence="4" id="KW-0967">Endosome</keyword>
<dbReference type="Proteomes" id="UP001152888">
    <property type="component" value="Unassembled WGS sequence"/>
</dbReference>
<dbReference type="GO" id="GO:0006623">
    <property type="term" value="P:protein targeting to vacuole"/>
    <property type="evidence" value="ECO:0007669"/>
    <property type="project" value="TreeGrafter"/>
</dbReference>
<reference evidence="10" key="1">
    <citation type="submission" date="2022-03" db="EMBL/GenBank/DDBJ databases">
        <authorList>
            <person name="Sayadi A."/>
        </authorList>
    </citation>
    <scope>NUCLEOTIDE SEQUENCE</scope>
</reference>
<proteinExistence type="inferred from homology"/>
<dbReference type="InterPro" id="IPR016135">
    <property type="entry name" value="UBQ-conjugating_enzyme/RWD"/>
</dbReference>
<comment type="subcellular location">
    <subcellularLocation>
        <location evidence="1">Late endosome membrane</location>
        <topology evidence="1">Peripheral membrane protein</topology>
    </subcellularLocation>
</comment>
<feature type="coiled-coil region" evidence="8">
    <location>
        <begin position="217"/>
        <end position="306"/>
    </location>
</feature>
<dbReference type="PANTHER" id="PTHR13678">
    <property type="entry name" value="VACUOLAR PROTEIN SORTING-ASSOCIATED PROTEIN 37"/>
    <property type="match status" value="1"/>
</dbReference>
<evidence type="ECO:0000313" key="10">
    <source>
        <dbReference type="EMBL" id="CAH1994977.1"/>
    </source>
</evidence>
<comment type="function">
    <text evidence="6">Component of the ESCRT-I complex, a regulator of vesicular trafficking process. Required for the sorting of endocytic ubiquitinated cargos into multivesicular bodies. May be involved in cell growth and differentiation.</text>
</comment>
<gene>
    <name evidence="10" type="ORF">ACAOBT_LOCUS22319</name>
</gene>
<keyword evidence="11" id="KW-1185">Reference proteome</keyword>
<comment type="caution">
    <text evidence="10">The sequence shown here is derived from an EMBL/GenBank/DDBJ whole genome shotgun (WGS) entry which is preliminary data.</text>
</comment>
<keyword evidence="3 7" id="KW-0813">Transport</keyword>
<evidence type="ECO:0000259" key="9">
    <source>
        <dbReference type="PROSITE" id="PS51314"/>
    </source>
</evidence>
<sequence>MLPRLYKTDAEIRKYQINTLMVFNDNVREIYEGEEYEIGFTSGGNSFSLKVHLSRDFPNDKPKLKVYPVVHHHWVDSDGVIQSAPGLLSFNVHSSDLGRVVQAIIREFQRDPPPLASSISFTTTSTSINNGEVHQSSPLTYPLFTSPNPVFTSAHSRVSIPSYDPSFTYLAQHAQQSSYTQKTYAFPELSHMCIEELKFLNENVDRQNEFIDELPLIREQNKAMDNLAVQIEEMAASNLSKKGVLEQLRKDVDQKVDEVTELVLENEQLLASYQSLSDKYAPRNIQEELRKAARKMEGESEKVAENFLNGSIDVDNFVSNFIRTRMISQARKTKEEKLGQQLDQLERAGF</sequence>
<dbReference type="InterPro" id="IPR009851">
    <property type="entry name" value="Mod_r"/>
</dbReference>
<accession>A0A9P0PS34</accession>
<dbReference type="GO" id="GO:0000813">
    <property type="term" value="C:ESCRT I complex"/>
    <property type="evidence" value="ECO:0007669"/>
    <property type="project" value="UniProtKB-ARBA"/>
</dbReference>
<keyword evidence="5 7" id="KW-0653">Protein transport</keyword>
<dbReference type="GO" id="GO:0043162">
    <property type="term" value="P:ubiquitin-dependent protein catabolic process via the multivesicular body sorting pathway"/>
    <property type="evidence" value="ECO:0007669"/>
    <property type="project" value="TreeGrafter"/>
</dbReference>
<evidence type="ECO:0000256" key="2">
    <source>
        <dbReference type="ARBA" id="ARBA00007617"/>
    </source>
</evidence>
<dbReference type="InterPro" id="IPR029012">
    <property type="entry name" value="Helix_hairpin_bin_sf"/>
</dbReference>
<dbReference type="PROSITE" id="PS51314">
    <property type="entry name" value="VPS37_C"/>
    <property type="match status" value="1"/>
</dbReference>
<evidence type="ECO:0000256" key="5">
    <source>
        <dbReference type="ARBA" id="ARBA00022927"/>
    </source>
</evidence>
<comment type="similarity">
    <text evidence="2">Belongs to the VPS37 family.</text>
</comment>
<protein>
    <recommendedName>
        <fullName evidence="9">VPS37 C-terminal domain-containing protein</fullName>
    </recommendedName>
</protein>
<dbReference type="Pfam" id="PF07200">
    <property type="entry name" value="Mod_r"/>
    <property type="match status" value="1"/>
</dbReference>
<dbReference type="PANTHER" id="PTHR13678:SF25">
    <property type="entry name" value="EG:115C2.5 PROTEIN"/>
    <property type="match status" value="1"/>
</dbReference>
<name>A0A9P0PS34_ACAOB</name>
<feature type="domain" description="VPS37 C-terminal" evidence="9">
    <location>
        <begin position="263"/>
        <end position="350"/>
    </location>
</feature>
<evidence type="ECO:0000256" key="1">
    <source>
        <dbReference type="ARBA" id="ARBA00004633"/>
    </source>
</evidence>
<organism evidence="10 11">
    <name type="scientific">Acanthoscelides obtectus</name>
    <name type="common">Bean weevil</name>
    <name type="synonym">Bruchus obtectus</name>
    <dbReference type="NCBI Taxonomy" id="200917"/>
    <lineage>
        <taxon>Eukaryota</taxon>
        <taxon>Metazoa</taxon>
        <taxon>Ecdysozoa</taxon>
        <taxon>Arthropoda</taxon>
        <taxon>Hexapoda</taxon>
        <taxon>Insecta</taxon>
        <taxon>Pterygota</taxon>
        <taxon>Neoptera</taxon>
        <taxon>Endopterygota</taxon>
        <taxon>Coleoptera</taxon>
        <taxon>Polyphaga</taxon>
        <taxon>Cucujiformia</taxon>
        <taxon>Chrysomeloidea</taxon>
        <taxon>Chrysomelidae</taxon>
        <taxon>Bruchinae</taxon>
        <taxon>Bruchini</taxon>
        <taxon>Acanthoscelides</taxon>
    </lineage>
</organism>
<dbReference type="InterPro" id="IPR037202">
    <property type="entry name" value="ESCRT_assembly_dom"/>
</dbReference>
<evidence type="ECO:0000256" key="4">
    <source>
        <dbReference type="ARBA" id="ARBA00022753"/>
    </source>
</evidence>
<keyword evidence="8" id="KW-0175">Coiled coil</keyword>
<dbReference type="AlphaFoldDB" id="A0A9P0PS34"/>
<dbReference type="GO" id="GO:0006612">
    <property type="term" value="P:protein targeting to membrane"/>
    <property type="evidence" value="ECO:0007669"/>
    <property type="project" value="TreeGrafter"/>
</dbReference>
<dbReference type="CDD" id="cd11685">
    <property type="entry name" value="UEV_TSG101-like"/>
    <property type="match status" value="1"/>
</dbReference>
<dbReference type="OrthoDB" id="10260857at2759"/>
<dbReference type="GO" id="GO:0031902">
    <property type="term" value="C:late endosome membrane"/>
    <property type="evidence" value="ECO:0007669"/>
    <property type="project" value="UniProtKB-SubCell"/>
</dbReference>
<evidence type="ECO:0000256" key="7">
    <source>
        <dbReference type="PROSITE-ProRule" id="PRU00646"/>
    </source>
</evidence>
<evidence type="ECO:0000313" key="11">
    <source>
        <dbReference type="Proteomes" id="UP001152888"/>
    </source>
</evidence>